<evidence type="ECO:0000256" key="1">
    <source>
        <dbReference type="ARBA" id="ARBA00023135"/>
    </source>
</evidence>
<dbReference type="GO" id="GO:0008312">
    <property type="term" value="F:7S RNA binding"/>
    <property type="evidence" value="ECO:0007669"/>
    <property type="project" value="InterPro"/>
</dbReference>
<dbReference type="GO" id="GO:0006614">
    <property type="term" value="P:SRP-dependent cotranslational protein targeting to membrane"/>
    <property type="evidence" value="ECO:0007669"/>
    <property type="project" value="InterPro"/>
</dbReference>
<dbReference type="GeneTree" id="ENSGT00950000186348"/>
<keyword evidence="1" id="KW-0687">Ribonucleoprotein</keyword>
<dbReference type="Gene3D" id="3.30.720.10">
    <property type="entry name" value="Signal recognition particle alu RNA binding heterodimer, srp9/1"/>
    <property type="match status" value="1"/>
</dbReference>
<reference evidence="4" key="1">
    <citation type="submission" date="2016-06" db="EMBL/GenBank/DDBJ databases">
        <title>De novo assembly and RNA-Seq shows season-dependent expression and editing in black bear kidneys.</title>
        <authorList>
            <person name="Korstanje R."/>
            <person name="Srivastava A."/>
            <person name="Sarsani V.K."/>
            <person name="Sheehan S.M."/>
            <person name="Seger R.L."/>
            <person name="Barter M.E."/>
            <person name="Lindqvist C."/>
            <person name="Brody L.C."/>
            <person name="Mullikin J.C."/>
        </authorList>
    </citation>
    <scope>NUCLEOTIDE SEQUENCE [LARGE SCALE GENOMIC DNA]</scope>
</reference>
<dbReference type="STRING" id="9643.ENSUAMP00000005085"/>
<keyword evidence="1" id="KW-0733">Signal recognition particle</keyword>
<accession>A0A452QIV7</accession>
<dbReference type="AlphaFoldDB" id="A0A452QIV7"/>
<reference evidence="3" key="3">
    <citation type="submission" date="2025-09" db="UniProtKB">
        <authorList>
            <consortium name="Ensembl"/>
        </authorList>
    </citation>
    <scope>IDENTIFICATION</scope>
</reference>
<dbReference type="Proteomes" id="UP000291022">
    <property type="component" value="Unassembled WGS sequence"/>
</dbReference>
<evidence type="ECO:0000256" key="2">
    <source>
        <dbReference type="ARBA" id="ARBA00045462"/>
    </source>
</evidence>
<keyword evidence="4" id="KW-1185">Reference proteome</keyword>
<comment type="function">
    <text evidence="2">Component of the signal recognition particle (SRP) complex, a ribonucleoprotein complex that mediates the cotranslational targeting of secretory and membrane proteins to the endoplasmic reticulum (ER). SRP9 together with SRP14 and the Alu portion of the SRP RNA, constitutes the elongation arrest domain of SRP. The complex of SRP9 and SRP14 is required for SRP RNA binding.</text>
</comment>
<evidence type="ECO:0000313" key="3">
    <source>
        <dbReference type="Ensembl" id="ENSUAMP00000005085.1"/>
    </source>
</evidence>
<dbReference type="GO" id="GO:0005786">
    <property type="term" value="C:signal recognition particle, endoplasmic reticulum targeting"/>
    <property type="evidence" value="ECO:0007669"/>
    <property type="project" value="UniProtKB-KW"/>
</dbReference>
<evidence type="ECO:0000313" key="4">
    <source>
        <dbReference type="Proteomes" id="UP000291022"/>
    </source>
</evidence>
<dbReference type="InterPro" id="IPR009018">
    <property type="entry name" value="Signal_recog_particle_SRP9/14"/>
</dbReference>
<protein>
    <submittedName>
        <fullName evidence="3">Uncharacterized protein</fullName>
    </submittedName>
</protein>
<proteinExistence type="predicted"/>
<dbReference type="SUPFAM" id="SSF54762">
    <property type="entry name" value="Signal recognition particle alu RNA binding heterodimer, SRP9/14"/>
    <property type="match status" value="1"/>
</dbReference>
<reference evidence="3" key="2">
    <citation type="submission" date="2025-08" db="UniProtKB">
        <authorList>
            <consortium name="Ensembl"/>
        </authorList>
    </citation>
    <scope>IDENTIFICATION</scope>
</reference>
<sequence>MLQYQMWQEINLLAKKLYLASPMKTLVIPKYRHSDGTNSKVISDSCVIRLLVHLTYMLFITF</sequence>
<dbReference type="Ensembl" id="ENSUAMT00000005782.1">
    <property type="protein sequence ID" value="ENSUAMP00000005085.1"/>
    <property type="gene ID" value="ENSUAMG00000004580.1"/>
</dbReference>
<name>A0A452QIV7_URSAM</name>
<organism evidence="3 4">
    <name type="scientific">Ursus americanus</name>
    <name type="common">American black bear</name>
    <name type="synonym">Euarctos americanus</name>
    <dbReference type="NCBI Taxonomy" id="9643"/>
    <lineage>
        <taxon>Eukaryota</taxon>
        <taxon>Metazoa</taxon>
        <taxon>Chordata</taxon>
        <taxon>Craniata</taxon>
        <taxon>Vertebrata</taxon>
        <taxon>Euteleostomi</taxon>
        <taxon>Mammalia</taxon>
        <taxon>Eutheria</taxon>
        <taxon>Laurasiatheria</taxon>
        <taxon>Carnivora</taxon>
        <taxon>Caniformia</taxon>
        <taxon>Ursidae</taxon>
        <taxon>Ursus</taxon>
    </lineage>
</organism>